<dbReference type="InterPro" id="IPR050868">
    <property type="entry name" value="ELMO_domain-containing"/>
</dbReference>
<dbReference type="PANTHER" id="PTHR12771:SF51">
    <property type="entry name" value="LD01482P"/>
    <property type="match status" value="1"/>
</dbReference>
<dbReference type="OMA" id="AYDCENA"/>
<sequence length="198" mass="23014">MQVIVNIVWSYFLWFVRPLYKWFLHKTTRLSQLQRICYGNVFGAGRSLRIEDCLSKSRTSGIIAMVTHLNKLSDEGKFHGKEAEYLVQNAVAGITIIKKIDCRLHMQFLRSMDVCFHQILGFRQLVYEIETIRKIPYTAENPSHENKLIHLWNLLQPDTPLTSRVTKQWGDIGFQGDDPKTDFRGMGMLGLENLLKVQ</sequence>
<dbReference type="eggNOG" id="KOG2998">
    <property type="taxonomic scope" value="Eukaryota"/>
</dbReference>
<dbReference type="AlphaFoldDB" id="T1J0J3"/>
<dbReference type="EMBL" id="JH431735">
    <property type="status" value="NOT_ANNOTATED_CDS"/>
    <property type="molecule type" value="Genomic_DNA"/>
</dbReference>
<dbReference type="PhylomeDB" id="T1J0J3"/>
<evidence type="ECO:0000259" key="1">
    <source>
        <dbReference type="PROSITE" id="PS51335"/>
    </source>
</evidence>
<name>T1J0J3_STRMM</name>
<proteinExistence type="predicted"/>
<dbReference type="EnsemblMetazoa" id="SMAR007043-RA">
    <property type="protein sequence ID" value="SMAR007043-PA"/>
    <property type="gene ID" value="SMAR007043"/>
</dbReference>
<reference evidence="3" key="1">
    <citation type="submission" date="2011-05" db="EMBL/GenBank/DDBJ databases">
        <authorList>
            <person name="Richards S.R."/>
            <person name="Qu J."/>
            <person name="Jiang H."/>
            <person name="Jhangiani S.N."/>
            <person name="Agravi P."/>
            <person name="Goodspeed R."/>
            <person name="Gross S."/>
            <person name="Mandapat C."/>
            <person name="Jackson L."/>
            <person name="Mathew T."/>
            <person name="Pu L."/>
            <person name="Thornton R."/>
            <person name="Saada N."/>
            <person name="Wilczek-Boney K.B."/>
            <person name="Lee S."/>
            <person name="Kovar C."/>
            <person name="Wu Y."/>
            <person name="Scherer S.E."/>
            <person name="Worley K.C."/>
            <person name="Muzny D.M."/>
            <person name="Gibbs R."/>
        </authorList>
    </citation>
    <scope>NUCLEOTIDE SEQUENCE</scope>
    <source>
        <strain evidence="3">Brora</strain>
    </source>
</reference>
<accession>T1J0J3</accession>
<reference evidence="2" key="2">
    <citation type="submission" date="2015-02" db="UniProtKB">
        <authorList>
            <consortium name="EnsemblMetazoa"/>
        </authorList>
    </citation>
    <scope>IDENTIFICATION</scope>
</reference>
<feature type="domain" description="ELMO" evidence="1">
    <location>
        <begin position="143"/>
        <end position="198"/>
    </location>
</feature>
<dbReference type="Pfam" id="PF04727">
    <property type="entry name" value="ELMO_CED12"/>
    <property type="match status" value="1"/>
</dbReference>
<dbReference type="HOGENOM" id="CLU_113164_0_0_1"/>
<organism evidence="2 3">
    <name type="scientific">Strigamia maritima</name>
    <name type="common">European centipede</name>
    <name type="synonym">Geophilus maritimus</name>
    <dbReference type="NCBI Taxonomy" id="126957"/>
    <lineage>
        <taxon>Eukaryota</taxon>
        <taxon>Metazoa</taxon>
        <taxon>Ecdysozoa</taxon>
        <taxon>Arthropoda</taxon>
        <taxon>Myriapoda</taxon>
        <taxon>Chilopoda</taxon>
        <taxon>Pleurostigmophora</taxon>
        <taxon>Geophilomorpha</taxon>
        <taxon>Linotaeniidae</taxon>
        <taxon>Strigamia</taxon>
    </lineage>
</organism>
<evidence type="ECO:0000313" key="3">
    <source>
        <dbReference type="Proteomes" id="UP000014500"/>
    </source>
</evidence>
<dbReference type="STRING" id="126957.T1J0J3"/>
<dbReference type="PROSITE" id="PS51335">
    <property type="entry name" value="ELMO"/>
    <property type="match status" value="1"/>
</dbReference>
<dbReference type="Proteomes" id="UP000014500">
    <property type="component" value="Unassembled WGS sequence"/>
</dbReference>
<dbReference type="GO" id="GO:0005096">
    <property type="term" value="F:GTPase activator activity"/>
    <property type="evidence" value="ECO:0007669"/>
    <property type="project" value="TreeGrafter"/>
</dbReference>
<protein>
    <recommendedName>
        <fullName evidence="1">ELMO domain-containing protein</fullName>
    </recommendedName>
</protein>
<evidence type="ECO:0000313" key="2">
    <source>
        <dbReference type="EnsemblMetazoa" id="SMAR007043-PA"/>
    </source>
</evidence>
<keyword evidence="3" id="KW-1185">Reference proteome</keyword>
<dbReference type="InterPro" id="IPR006816">
    <property type="entry name" value="ELMO_dom"/>
</dbReference>
<dbReference type="PANTHER" id="PTHR12771">
    <property type="entry name" value="ENGULFMENT AND CELL MOTILITY"/>
    <property type="match status" value="1"/>
</dbReference>